<sequence length="401" mass="40793">MDATVSAVPTTTATPAPDGRSAVGAGQLLQVLRDGVPRTRADLVAETGLARSTVTLRLDALLRTGLLRSETGTSTGGRPPIFVRFDPRARTVLAIDLGAAHLAVAVTDLDGNVLAEHREDLDITLGPGPVLDIATRRGQELLAEVGGTSPLAGVGIGLPGPVEQATGRPRTPPIMPGWDGADVVGVLGQSFKAPVLVDNDVDLMALGEHITSYPTTAHLMFVKIATGVGAGIVADHRLVRGADGAAGDLGHVAVPGGAPVQCACGNTGCLEALTSGTAILRSVRALGHDARRLEEVQALLGDPGVAEVVRLAGQNLGAVLAGCVNLLNPSVIVIGGPLAHEPSPLFEGIEQMVRGRSLPLATSKLQVVASRTGGRAGLLGGARVVIDRVLDPRTVDAMGSA</sequence>
<comment type="similarity">
    <text evidence="1">Belongs to the ROK (NagC/XylR) family.</text>
</comment>
<feature type="region of interest" description="Disordered" evidence="2">
    <location>
        <begin position="1"/>
        <end position="21"/>
    </location>
</feature>
<keyword evidence="4" id="KW-1185">Reference proteome</keyword>
<evidence type="ECO:0000256" key="1">
    <source>
        <dbReference type="ARBA" id="ARBA00006479"/>
    </source>
</evidence>
<dbReference type="InterPro" id="IPR043129">
    <property type="entry name" value="ATPase_NBD"/>
</dbReference>
<dbReference type="Proteomes" id="UP000593758">
    <property type="component" value="Chromosome"/>
</dbReference>
<dbReference type="KEGG" id="halt:IM660_13110"/>
<proteinExistence type="inferred from homology"/>
<dbReference type="SUPFAM" id="SSF46785">
    <property type="entry name" value="Winged helix' DNA-binding domain"/>
    <property type="match status" value="1"/>
</dbReference>
<name>A0A7M1SS58_9MICO</name>
<dbReference type="InterPro" id="IPR036388">
    <property type="entry name" value="WH-like_DNA-bd_sf"/>
</dbReference>
<accession>A0A7M1SS58</accession>
<dbReference type="PROSITE" id="PS01125">
    <property type="entry name" value="ROK"/>
    <property type="match status" value="1"/>
</dbReference>
<dbReference type="InterPro" id="IPR049874">
    <property type="entry name" value="ROK_cs"/>
</dbReference>
<organism evidence="3 4">
    <name type="scientific">Ruania alkalisoli</name>
    <dbReference type="NCBI Taxonomy" id="2779775"/>
    <lineage>
        <taxon>Bacteria</taxon>
        <taxon>Bacillati</taxon>
        <taxon>Actinomycetota</taxon>
        <taxon>Actinomycetes</taxon>
        <taxon>Micrococcales</taxon>
        <taxon>Ruaniaceae</taxon>
        <taxon>Ruania</taxon>
    </lineage>
</organism>
<dbReference type="InterPro" id="IPR000600">
    <property type="entry name" value="ROK"/>
</dbReference>
<dbReference type="Pfam" id="PF00480">
    <property type="entry name" value="ROK"/>
    <property type="match status" value="1"/>
</dbReference>
<evidence type="ECO:0000313" key="3">
    <source>
        <dbReference type="EMBL" id="QOR69612.1"/>
    </source>
</evidence>
<dbReference type="InterPro" id="IPR036390">
    <property type="entry name" value="WH_DNA-bd_sf"/>
</dbReference>
<dbReference type="SUPFAM" id="SSF53067">
    <property type="entry name" value="Actin-like ATPase domain"/>
    <property type="match status" value="1"/>
</dbReference>
<dbReference type="PANTHER" id="PTHR18964">
    <property type="entry name" value="ROK (REPRESSOR, ORF, KINASE) FAMILY"/>
    <property type="match status" value="1"/>
</dbReference>
<evidence type="ECO:0000256" key="2">
    <source>
        <dbReference type="SAM" id="MobiDB-lite"/>
    </source>
</evidence>
<dbReference type="Gene3D" id="1.10.10.10">
    <property type="entry name" value="Winged helix-like DNA-binding domain superfamily/Winged helix DNA-binding domain"/>
    <property type="match status" value="1"/>
</dbReference>
<dbReference type="AlphaFoldDB" id="A0A7M1SS58"/>
<protein>
    <submittedName>
        <fullName evidence="3">ROK family transcriptional regulator</fullName>
    </submittedName>
</protein>
<reference evidence="3 4" key="1">
    <citation type="submission" date="2020-10" db="EMBL/GenBank/DDBJ databases">
        <title>Haloactinobacterium sp. RN3S43, a bacterium isolated from saline soil.</title>
        <authorList>
            <person name="Sun J.-Q."/>
        </authorList>
    </citation>
    <scope>NUCLEOTIDE SEQUENCE [LARGE SCALE GENOMIC DNA]</scope>
    <source>
        <strain evidence="3 4">RN3S43</strain>
    </source>
</reference>
<feature type="compositionally biased region" description="Low complexity" evidence="2">
    <location>
        <begin position="1"/>
        <end position="17"/>
    </location>
</feature>
<dbReference type="Gene3D" id="3.30.420.40">
    <property type="match status" value="2"/>
</dbReference>
<evidence type="ECO:0000313" key="4">
    <source>
        <dbReference type="Proteomes" id="UP000593758"/>
    </source>
</evidence>
<dbReference type="PANTHER" id="PTHR18964:SF173">
    <property type="entry name" value="GLUCOKINASE"/>
    <property type="match status" value="1"/>
</dbReference>
<dbReference type="EMBL" id="CP063169">
    <property type="protein sequence ID" value="QOR69612.1"/>
    <property type="molecule type" value="Genomic_DNA"/>
</dbReference>
<gene>
    <name evidence="3" type="ORF">IM660_13110</name>
</gene>